<comment type="caution">
    <text evidence="2">The sequence shown here is derived from an EMBL/GenBank/DDBJ whole genome shotgun (WGS) entry which is preliminary data.</text>
</comment>
<evidence type="ECO:0000313" key="3">
    <source>
        <dbReference type="Proteomes" id="UP001241603"/>
    </source>
</evidence>
<dbReference type="InterPro" id="IPR056947">
    <property type="entry name" value="Pepco_dom"/>
</dbReference>
<protein>
    <recommendedName>
        <fullName evidence="1">Pepco domain-containing protein</fullName>
    </recommendedName>
</protein>
<sequence>MAKNATKAKAKPGWEMTILAPAGTEETVPTGKGSSEFHSKGLIAGIFGGEEVPLDAAQTEETTTQWTQTVTGLLATVNQWSSAATAKWKIDEVTVGLTLSAEGKLLFIAKGSAEASIEIKLKYLG</sequence>
<dbReference type="EMBL" id="JAUSVO010000006">
    <property type="protein sequence ID" value="MDQ0439788.1"/>
    <property type="molecule type" value="Genomic_DNA"/>
</dbReference>
<feature type="domain" description="Pepco" evidence="1">
    <location>
        <begin position="49"/>
        <end position="123"/>
    </location>
</feature>
<accession>A0ABU0HBV3</accession>
<evidence type="ECO:0000259" key="1">
    <source>
        <dbReference type="Pfam" id="PF24393"/>
    </source>
</evidence>
<organism evidence="2 3">
    <name type="scientific">Kaistia dalseonensis</name>
    <dbReference type="NCBI Taxonomy" id="410840"/>
    <lineage>
        <taxon>Bacteria</taxon>
        <taxon>Pseudomonadati</taxon>
        <taxon>Pseudomonadota</taxon>
        <taxon>Alphaproteobacteria</taxon>
        <taxon>Hyphomicrobiales</taxon>
        <taxon>Kaistiaceae</taxon>
        <taxon>Kaistia</taxon>
    </lineage>
</organism>
<gene>
    <name evidence="2" type="ORF">QO014_004194</name>
</gene>
<name>A0ABU0HBV3_9HYPH</name>
<dbReference type="Proteomes" id="UP001241603">
    <property type="component" value="Unassembled WGS sequence"/>
</dbReference>
<reference evidence="2 3" key="1">
    <citation type="submission" date="2023-07" db="EMBL/GenBank/DDBJ databases">
        <title>Genomic Encyclopedia of Type Strains, Phase IV (KMG-IV): sequencing the most valuable type-strain genomes for metagenomic binning, comparative biology and taxonomic classification.</title>
        <authorList>
            <person name="Goeker M."/>
        </authorList>
    </citation>
    <scope>NUCLEOTIDE SEQUENCE [LARGE SCALE GENOMIC DNA]</scope>
    <source>
        <strain evidence="2 3">B6-8</strain>
    </source>
</reference>
<dbReference type="Pfam" id="PF24393">
    <property type="entry name" value="Pepco"/>
    <property type="match status" value="1"/>
</dbReference>
<keyword evidence="3" id="KW-1185">Reference proteome</keyword>
<evidence type="ECO:0000313" key="2">
    <source>
        <dbReference type="EMBL" id="MDQ0439788.1"/>
    </source>
</evidence>
<dbReference type="NCBIfam" id="NF041216">
    <property type="entry name" value="CU044_2847_fam"/>
    <property type="match status" value="1"/>
</dbReference>
<dbReference type="RefSeq" id="WP_266350675.1">
    <property type="nucleotide sequence ID" value="NZ_JAPKNG010000006.1"/>
</dbReference>
<proteinExistence type="predicted"/>